<dbReference type="EMBL" id="UFQC01000004">
    <property type="protein sequence ID" value="SSW64269.1"/>
    <property type="molecule type" value="Genomic_DNA"/>
</dbReference>
<evidence type="ECO:0000313" key="3">
    <source>
        <dbReference type="EMBL" id="SSW64269.1"/>
    </source>
</evidence>
<feature type="domain" description="FecR protein" evidence="1">
    <location>
        <begin position="112"/>
        <end position="206"/>
    </location>
</feature>
<dbReference type="PIRSF" id="PIRSF018266">
    <property type="entry name" value="FecR"/>
    <property type="match status" value="1"/>
</dbReference>
<dbReference type="GO" id="GO:0016989">
    <property type="term" value="F:sigma factor antagonist activity"/>
    <property type="evidence" value="ECO:0007669"/>
    <property type="project" value="TreeGrafter"/>
</dbReference>
<dbReference type="Pfam" id="PF04773">
    <property type="entry name" value="FecR"/>
    <property type="match status" value="1"/>
</dbReference>
<dbReference type="PANTHER" id="PTHR30273">
    <property type="entry name" value="PERIPLASMIC SIGNAL SENSOR AND SIGMA FACTOR ACTIVATOR FECR-RELATED"/>
    <property type="match status" value="1"/>
</dbReference>
<dbReference type="InterPro" id="IPR012373">
    <property type="entry name" value="Ferrdict_sens_TM"/>
</dbReference>
<evidence type="ECO:0000313" key="4">
    <source>
        <dbReference type="Proteomes" id="UP000289465"/>
    </source>
</evidence>
<gene>
    <name evidence="3" type="ORF">AVE30378_00970</name>
</gene>
<name>A0A446C8N4_9BURK</name>
<accession>A0A446C8N4</accession>
<organism evidence="3 4">
    <name type="scientific">Achromobacter veterisilvae</name>
    <dbReference type="NCBI Taxonomy" id="2069367"/>
    <lineage>
        <taxon>Bacteria</taxon>
        <taxon>Pseudomonadati</taxon>
        <taxon>Pseudomonadota</taxon>
        <taxon>Betaproteobacteria</taxon>
        <taxon>Burkholderiales</taxon>
        <taxon>Alcaligenaceae</taxon>
        <taxon>Achromobacter</taxon>
    </lineage>
</organism>
<dbReference type="InterPro" id="IPR006860">
    <property type="entry name" value="FecR"/>
</dbReference>
<evidence type="ECO:0000259" key="1">
    <source>
        <dbReference type="Pfam" id="PF04773"/>
    </source>
</evidence>
<sequence>MSAREAARIDPRALDGAVEWFLRLTSGAMTDADQAAWLAWRKADPEHERAWQRTEALTRRFEALPEGALPVLARPRSPARRRALAKLAVLAGAGAVGWSAWREAPWQAWTAQYQTPAGGRRELVLADQSRIVLNTRTAIDVLFDRTQRLVALHAGEILVDAVPDRQPDPRAFVIRTSEGRIATSSARFVARHDDRTSSVQVLEGELRVQPLGASSASVVPAGFGLKFSAARAASPEALAGDPSAWSRGMLQVDGMPLAEFLEELQRYRTGWIDCAPEVARLPISGSFPLADTDRVLAAVADTLPLRLRYRTRYWVSVLPQDAAERAGTAFL</sequence>
<dbReference type="Gene3D" id="2.60.120.1440">
    <property type="match status" value="1"/>
</dbReference>
<dbReference type="OrthoDB" id="1100567at2"/>
<dbReference type="Proteomes" id="UP000289465">
    <property type="component" value="Unassembled WGS sequence"/>
</dbReference>
<dbReference type="Pfam" id="PF16220">
    <property type="entry name" value="DUF4880"/>
    <property type="match status" value="1"/>
</dbReference>
<dbReference type="InterPro" id="IPR032623">
    <property type="entry name" value="FecR_N"/>
</dbReference>
<evidence type="ECO:0000259" key="2">
    <source>
        <dbReference type="Pfam" id="PF16220"/>
    </source>
</evidence>
<dbReference type="PANTHER" id="PTHR30273:SF2">
    <property type="entry name" value="PROTEIN FECR"/>
    <property type="match status" value="1"/>
</dbReference>
<evidence type="ECO:0008006" key="5">
    <source>
        <dbReference type="Google" id="ProtNLM"/>
    </source>
</evidence>
<feature type="domain" description="FecR N-terminal" evidence="2">
    <location>
        <begin position="17"/>
        <end position="57"/>
    </location>
</feature>
<reference evidence="3 4" key="1">
    <citation type="submission" date="2018-07" db="EMBL/GenBank/DDBJ databases">
        <authorList>
            <person name="Peeters C."/>
        </authorList>
    </citation>
    <scope>NUCLEOTIDE SEQUENCE [LARGE SCALE GENOMIC DNA]</scope>
    <source>
        <strain evidence="3 4">LMG 30378</strain>
    </source>
</reference>
<proteinExistence type="predicted"/>
<protein>
    <recommendedName>
        <fullName evidence="5">Protein FecR</fullName>
    </recommendedName>
</protein>
<dbReference type="AlphaFoldDB" id="A0A446C8N4"/>
<dbReference type="RefSeq" id="WP_129239647.1">
    <property type="nucleotide sequence ID" value="NZ_UFQC01000004.1"/>
</dbReference>